<reference evidence="3 4" key="3">
    <citation type="submission" date="2020-02" db="EMBL/GenBank/DDBJ databases">
        <title>Newly sequenced genome of strain CSTR1 showed variability in Candidatus Kuenenia stuttgartiensis genomes.</title>
        <authorList>
            <person name="Ding C."/>
            <person name="Adrian L."/>
        </authorList>
    </citation>
    <scope>NUCLEOTIDE SEQUENCE [LARGE SCALE GENOMIC DNA]</scope>
    <source>
        <strain evidence="3 4">CSTR1</strain>
    </source>
</reference>
<organism evidence="2">
    <name type="scientific">Kuenenia stuttgartiensis</name>
    <dbReference type="NCBI Taxonomy" id="174633"/>
    <lineage>
        <taxon>Bacteria</taxon>
        <taxon>Pseudomonadati</taxon>
        <taxon>Planctomycetota</taxon>
        <taxon>Candidatus Brocadiia</taxon>
        <taxon>Candidatus Brocadiales</taxon>
        <taxon>Candidatus Brocadiaceae</taxon>
        <taxon>Candidatus Kuenenia</taxon>
    </lineage>
</organism>
<evidence type="ECO:0000256" key="1">
    <source>
        <dbReference type="SAM" id="Phobius"/>
    </source>
</evidence>
<protein>
    <submittedName>
        <fullName evidence="2">Uncharacterized protein</fullName>
    </submittedName>
</protein>
<dbReference type="Proteomes" id="UP000501926">
    <property type="component" value="Chromosome"/>
</dbReference>
<evidence type="ECO:0000313" key="4">
    <source>
        <dbReference type="Proteomes" id="UP000501926"/>
    </source>
</evidence>
<keyword evidence="1" id="KW-0812">Transmembrane</keyword>
<proteinExistence type="predicted"/>
<dbReference type="EMBL" id="CT573071">
    <property type="protein sequence ID" value="CAJ74085.1"/>
    <property type="molecule type" value="Genomic_DNA"/>
</dbReference>
<sequence>MDFGIKEKAGFSCPCPVACQKTSLLNGHAKRFCSLLAFLYLASFPVFPIYLICI</sequence>
<evidence type="ECO:0000313" key="2">
    <source>
        <dbReference type="EMBL" id="CAJ74085.1"/>
    </source>
</evidence>
<evidence type="ECO:0000313" key="3">
    <source>
        <dbReference type="EMBL" id="QII11115.1"/>
    </source>
</evidence>
<feature type="transmembrane region" description="Helical" evidence="1">
    <location>
        <begin position="32"/>
        <end position="52"/>
    </location>
</feature>
<reference evidence="2" key="2">
    <citation type="submission" date="2006-01" db="EMBL/GenBank/DDBJ databases">
        <authorList>
            <person name="Genoscope"/>
        </authorList>
    </citation>
    <scope>NUCLEOTIDE SEQUENCE</scope>
</reference>
<name>Q1Q241_KUEST</name>
<keyword evidence="1" id="KW-1133">Transmembrane helix</keyword>
<gene>
    <name evidence="3" type="ORF">KsCSTR_17360</name>
    <name evidence="2" type="ORF">kuste3324</name>
</gene>
<reference evidence="2" key="1">
    <citation type="journal article" date="2006" name="Nature">
        <title>Deciphering the evolution and metabolism of an anammox bacterium from a community genome.</title>
        <authorList>
            <person name="Strous M."/>
            <person name="Pelletier E."/>
            <person name="Mangenot S."/>
            <person name="Rattei T."/>
            <person name="Lehner A."/>
            <person name="Taylor M.W."/>
            <person name="Horn M."/>
            <person name="Daims H."/>
            <person name="Bartol-Mavel D."/>
            <person name="Wincker P."/>
            <person name="Barbe V."/>
            <person name="Fonknechten N."/>
            <person name="Vallenet D."/>
            <person name="Segurens B."/>
            <person name="Schenowitz-Truong C."/>
            <person name="Medigue C."/>
            <person name="Collingro A."/>
            <person name="Snel B."/>
            <person name="Dutilh B.E."/>
            <person name="OpDenCamp H.J.M."/>
            <person name="vanDerDrift C."/>
            <person name="Cirpus I."/>
            <person name="vanDePas-Schoonen K.T."/>
            <person name="Harhangi H.R."/>
            <person name="vanNiftrik L."/>
            <person name="Schmid M."/>
            <person name="Keltjens J."/>
            <person name="vanDeVossenberg J."/>
            <person name="Kartal B."/>
            <person name="Meier H."/>
            <person name="Frishman D."/>
            <person name="Huynen M.A."/>
            <person name="Mewes H."/>
            <person name="Weissenbach J."/>
            <person name="Jetten M.S.M."/>
            <person name="Wagner M."/>
            <person name="LePaslier D."/>
        </authorList>
    </citation>
    <scope>NUCLEOTIDE SEQUENCE</scope>
</reference>
<keyword evidence="1" id="KW-0472">Membrane</keyword>
<accession>Q1Q241</accession>
<dbReference type="AlphaFoldDB" id="Q1Q241"/>
<dbReference type="EMBL" id="CP049055">
    <property type="protein sequence ID" value="QII11115.1"/>
    <property type="molecule type" value="Genomic_DNA"/>
</dbReference>